<dbReference type="SMART" id="SM00530">
    <property type="entry name" value="HTH_XRE"/>
    <property type="match status" value="1"/>
</dbReference>
<dbReference type="Gene3D" id="1.10.260.40">
    <property type="entry name" value="lambda repressor-like DNA-binding domains"/>
    <property type="match status" value="1"/>
</dbReference>
<dbReference type="AlphaFoldDB" id="A0A2R3QQH4"/>
<dbReference type="Gene3D" id="2.10.109.10">
    <property type="entry name" value="Umud Fragment, subunit A"/>
    <property type="match status" value="1"/>
</dbReference>
<dbReference type="InterPro" id="IPR001387">
    <property type="entry name" value="Cro/C1-type_HTH"/>
</dbReference>
<dbReference type="PANTHER" id="PTHR40661:SF3">
    <property type="entry name" value="FELS-1 PROPHAGE TRANSCRIPTIONAL REGULATOR"/>
    <property type="match status" value="1"/>
</dbReference>
<evidence type="ECO:0000313" key="6">
    <source>
        <dbReference type="Proteomes" id="UP000238327"/>
    </source>
</evidence>
<keyword evidence="2" id="KW-0238">DNA-binding</keyword>
<organism evidence="5 6">
    <name type="scientific">Ectopseudomonas mendocina</name>
    <name type="common">Pseudomonas mendocina</name>
    <dbReference type="NCBI Taxonomy" id="300"/>
    <lineage>
        <taxon>Bacteria</taxon>
        <taxon>Pseudomonadati</taxon>
        <taxon>Pseudomonadota</taxon>
        <taxon>Gammaproteobacteria</taxon>
        <taxon>Pseudomonadales</taxon>
        <taxon>Pseudomonadaceae</taxon>
        <taxon>Ectopseudomonas</taxon>
    </lineage>
</organism>
<proteinExistence type="predicted"/>
<accession>A0A2R3QQH4</accession>
<evidence type="ECO:0000256" key="1">
    <source>
        <dbReference type="ARBA" id="ARBA00023015"/>
    </source>
</evidence>
<dbReference type="CDD" id="cd06529">
    <property type="entry name" value="S24_LexA-like"/>
    <property type="match status" value="1"/>
</dbReference>
<reference evidence="5 6" key="1">
    <citation type="submission" date="2018-03" db="EMBL/GenBank/DDBJ databases">
        <title>Complete genome sequence and methylome analysis of Pseudomonas mendocina NEB 698.</title>
        <authorList>
            <person name="Morgan R.D."/>
        </authorList>
    </citation>
    <scope>NUCLEOTIDE SEQUENCE [LARGE SCALE GENOMIC DNA]</scope>
    <source>
        <strain evidence="5 6">NEB698</strain>
    </source>
</reference>
<dbReference type="InterPro" id="IPR010982">
    <property type="entry name" value="Lambda_DNA-bd_dom_sf"/>
</dbReference>
<keyword evidence="3" id="KW-0804">Transcription</keyword>
<dbReference type="RefSeq" id="WP_106738795.1">
    <property type="nucleotide sequence ID" value="NZ_CP027657.1"/>
</dbReference>
<dbReference type="Pfam" id="PF00717">
    <property type="entry name" value="Peptidase_S24"/>
    <property type="match status" value="1"/>
</dbReference>
<evidence type="ECO:0000259" key="4">
    <source>
        <dbReference type="PROSITE" id="PS50943"/>
    </source>
</evidence>
<sequence>MRTPKEELNFAIAKSANDSSPADDFVERLKTLCNRAGNASALAKKAGISNSGLSRYLNGGDPSRKVLVSLAQATGVSLQWLATGEGPVEKSQEGSRPSSLTLLPWLGEEESAQKEVVATRKTTLTSQAFCRHWLGSNGLDSKALAAMQIRGDSMSPTIRDGDIVLIDINARDIQDDKVYVIQDAGNTLVRRLQLEPGGKVRTLCDNPSHREFEIDREHLEIVGRLVWRGALL</sequence>
<dbReference type="PROSITE" id="PS50943">
    <property type="entry name" value="HTH_CROC1"/>
    <property type="match status" value="1"/>
</dbReference>
<feature type="domain" description="HTH cro/C1-type" evidence="4">
    <location>
        <begin position="29"/>
        <end position="81"/>
    </location>
</feature>
<dbReference type="Proteomes" id="UP000238327">
    <property type="component" value="Chromosome"/>
</dbReference>
<evidence type="ECO:0000256" key="2">
    <source>
        <dbReference type="ARBA" id="ARBA00023125"/>
    </source>
</evidence>
<evidence type="ECO:0000256" key="3">
    <source>
        <dbReference type="ARBA" id="ARBA00023163"/>
    </source>
</evidence>
<dbReference type="Pfam" id="PF01381">
    <property type="entry name" value="HTH_3"/>
    <property type="match status" value="1"/>
</dbReference>
<evidence type="ECO:0000313" key="5">
    <source>
        <dbReference type="EMBL" id="AVO54049.1"/>
    </source>
</evidence>
<name>A0A2R3QQH4_ECTME</name>
<protein>
    <recommendedName>
        <fullName evidence="4">HTH cro/C1-type domain-containing protein</fullName>
    </recommendedName>
</protein>
<dbReference type="InterPro" id="IPR039418">
    <property type="entry name" value="LexA-like"/>
</dbReference>
<dbReference type="EMBL" id="CP027657">
    <property type="protein sequence ID" value="AVO54049.1"/>
    <property type="molecule type" value="Genomic_DNA"/>
</dbReference>
<dbReference type="InterPro" id="IPR015927">
    <property type="entry name" value="Peptidase_S24_S26A/B/C"/>
</dbReference>
<dbReference type="PANTHER" id="PTHR40661">
    <property type="match status" value="1"/>
</dbReference>
<gene>
    <name evidence="5" type="ORF">C7A17_15170</name>
</gene>
<dbReference type="OrthoDB" id="9791537at2"/>
<dbReference type="GO" id="GO:0003677">
    <property type="term" value="F:DNA binding"/>
    <property type="evidence" value="ECO:0007669"/>
    <property type="project" value="UniProtKB-KW"/>
</dbReference>
<dbReference type="SUPFAM" id="SSF47413">
    <property type="entry name" value="lambda repressor-like DNA-binding domains"/>
    <property type="match status" value="1"/>
</dbReference>
<keyword evidence="1" id="KW-0805">Transcription regulation</keyword>
<dbReference type="InterPro" id="IPR036286">
    <property type="entry name" value="LexA/Signal_pep-like_sf"/>
</dbReference>
<dbReference type="SUPFAM" id="SSF51306">
    <property type="entry name" value="LexA/Signal peptidase"/>
    <property type="match status" value="1"/>
</dbReference>
<dbReference type="CDD" id="cd00093">
    <property type="entry name" value="HTH_XRE"/>
    <property type="match status" value="1"/>
</dbReference>